<evidence type="ECO:0000256" key="5">
    <source>
        <dbReference type="ARBA" id="ARBA00022475"/>
    </source>
</evidence>
<keyword evidence="6 10" id="KW-0812">Transmembrane</keyword>
<dbReference type="Proteomes" id="UP000718564">
    <property type="component" value="Unassembled WGS sequence"/>
</dbReference>
<reference evidence="11 12" key="1">
    <citation type="submission" date="2018-06" db="EMBL/GenBank/DDBJ databases">
        <title>Comparative genomics of Brasilonema spp. strains.</title>
        <authorList>
            <person name="Alvarenga D.O."/>
            <person name="Fiore M.F."/>
            <person name="Varani A.M."/>
        </authorList>
    </citation>
    <scope>NUCLEOTIDE SEQUENCE [LARGE SCALE GENOMIC DNA]</scope>
    <source>
        <strain evidence="11 12">SPC951</strain>
    </source>
</reference>
<name>A0ABX1P9G0_9CYAN</name>
<evidence type="ECO:0000256" key="8">
    <source>
        <dbReference type="ARBA" id="ARBA00023136"/>
    </source>
</evidence>
<keyword evidence="4" id="KW-0813">Transport</keyword>
<evidence type="ECO:0000313" key="11">
    <source>
        <dbReference type="EMBL" id="NMG20296.1"/>
    </source>
</evidence>
<accession>A0ABX1P9G0</accession>
<feature type="transmembrane region" description="Helical" evidence="10">
    <location>
        <begin position="142"/>
        <end position="159"/>
    </location>
</feature>
<keyword evidence="12" id="KW-1185">Reference proteome</keyword>
<evidence type="ECO:0000256" key="3">
    <source>
        <dbReference type="ARBA" id="ARBA00022106"/>
    </source>
</evidence>
<feature type="transmembrane region" description="Helical" evidence="10">
    <location>
        <begin position="363"/>
        <end position="385"/>
    </location>
</feature>
<comment type="subcellular location">
    <subcellularLocation>
        <location evidence="1">Cell membrane</location>
        <topology evidence="1">Multi-pass membrane protein</topology>
    </subcellularLocation>
</comment>
<evidence type="ECO:0000313" key="12">
    <source>
        <dbReference type="Proteomes" id="UP000718564"/>
    </source>
</evidence>
<feature type="transmembrane region" description="Helical" evidence="10">
    <location>
        <begin position="171"/>
        <end position="194"/>
    </location>
</feature>
<feature type="transmembrane region" description="Helical" evidence="10">
    <location>
        <begin position="200"/>
        <end position="222"/>
    </location>
</feature>
<comment type="caution">
    <text evidence="11">The sequence shown here is derived from an EMBL/GenBank/DDBJ whole genome shotgun (WGS) entry which is preliminary data.</text>
</comment>
<dbReference type="CDD" id="cd13143">
    <property type="entry name" value="MATE_MepA_like"/>
    <property type="match status" value="1"/>
</dbReference>
<dbReference type="PANTHER" id="PTHR43823">
    <property type="entry name" value="SPORULATION PROTEIN YKVU"/>
    <property type="match status" value="1"/>
</dbReference>
<dbReference type="Pfam" id="PF01554">
    <property type="entry name" value="MatE"/>
    <property type="match status" value="2"/>
</dbReference>
<feature type="transmembrane region" description="Helical" evidence="10">
    <location>
        <begin position="423"/>
        <end position="443"/>
    </location>
</feature>
<protein>
    <recommendedName>
        <fullName evidence="3">Multidrug export protein MepA</fullName>
    </recommendedName>
</protein>
<organism evidence="11 12">
    <name type="scientific">Brasilonema bromeliae SPC951</name>
    <dbReference type="NCBI Taxonomy" id="385972"/>
    <lineage>
        <taxon>Bacteria</taxon>
        <taxon>Bacillati</taxon>
        <taxon>Cyanobacteriota</taxon>
        <taxon>Cyanophyceae</taxon>
        <taxon>Nostocales</taxon>
        <taxon>Scytonemataceae</taxon>
        <taxon>Brasilonema</taxon>
        <taxon>Bromeliae group (in: Brasilonema)</taxon>
    </lineage>
</organism>
<feature type="transmembrane region" description="Helical" evidence="10">
    <location>
        <begin position="321"/>
        <end position="343"/>
    </location>
</feature>
<dbReference type="InterPro" id="IPR048279">
    <property type="entry name" value="MdtK-like"/>
</dbReference>
<dbReference type="PANTHER" id="PTHR43823:SF3">
    <property type="entry name" value="MULTIDRUG EXPORT PROTEIN MEPA"/>
    <property type="match status" value="1"/>
</dbReference>
<evidence type="ECO:0000256" key="9">
    <source>
        <dbReference type="ARBA" id="ARBA00023251"/>
    </source>
</evidence>
<sequence length="457" mass="49720">MTSQKQSQLTNEILQGNLVKLMFKLSIPGILGMLLLGLNIFVDALFAGQLIGETAVAGISLALPLTNILTGFAMLVGVGSASVLSRAIGSFDIKTQSKIFGNLIVMSVVISLVITIISYSFGEELILFMGGSGKVASAGAEYFKTYMLGSVFYILAVASNQIIKSEGKIRIATIFTVIYVIVNIIFNFIFVSVFQWGIQGIALATVLAMVVHSIVNLTYFLSGKSSIPVHPKKFVLAVDLLPAILSVGIPALLTQVMGLVQSSVVFKSISYYGTQNDIAFYGATLTLTSLTYVPLNGFTQALQPVIGINYGAGNYDRLKKAYLTFVNGGITVLTFFWLLLQLSPNTFLGWLLPDVAFTSNDFLNFRILSLLIPIMPLVFLGATLFQSLGKGKIVTIIILLRSLFLFIPLVLILSNLIAVTGIYYGMLMTDILVILIVLILILIKFEHLTKMQLNKYK</sequence>
<keyword evidence="7 10" id="KW-1133">Transmembrane helix</keyword>
<feature type="transmembrane region" description="Helical" evidence="10">
    <location>
        <begin position="54"/>
        <end position="78"/>
    </location>
</feature>
<evidence type="ECO:0000256" key="6">
    <source>
        <dbReference type="ARBA" id="ARBA00022692"/>
    </source>
</evidence>
<feature type="transmembrane region" description="Helical" evidence="10">
    <location>
        <begin position="21"/>
        <end position="42"/>
    </location>
</feature>
<dbReference type="InterPro" id="IPR051327">
    <property type="entry name" value="MATE_MepA_subfamily"/>
</dbReference>
<gene>
    <name evidence="11" type="ORF">DP116_12825</name>
</gene>
<comment type="similarity">
    <text evidence="2">Belongs to the multi antimicrobial extrusion (MATE) (TC 2.A.66.1) family. MepA subfamily.</text>
</comment>
<keyword evidence="9" id="KW-0046">Antibiotic resistance</keyword>
<dbReference type="PIRSF" id="PIRSF006603">
    <property type="entry name" value="DinF"/>
    <property type="match status" value="1"/>
</dbReference>
<evidence type="ECO:0000256" key="7">
    <source>
        <dbReference type="ARBA" id="ARBA00022989"/>
    </source>
</evidence>
<feature type="transmembrane region" description="Helical" evidence="10">
    <location>
        <begin position="278"/>
        <end position="295"/>
    </location>
</feature>
<evidence type="ECO:0000256" key="4">
    <source>
        <dbReference type="ARBA" id="ARBA00022448"/>
    </source>
</evidence>
<evidence type="ECO:0000256" key="2">
    <source>
        <dbReference type="ARBA" id="ARBA00008417"/>
    </source>
</evidence>
<proteinExistence type="inferred from homology"/>
<dbReference type="InterPro" id="IPR045070">
    <property type="entry name" value="MATE_MepA-like"/>
</dbReference>
<dbReference type="InterPro" id="IPR002528">
    <property type="entry name" value="MATE_fam"/>
</dbReference>
<feature type="transmembrane region" description="Helical" evidence="10">
    <location>
        <begin position="99"/>
        <end position="122"/>
    </location>
</feature>
<keyword evidence="5" id="KW-1003">Cell membrane</keyword>
<evidence type="ECO:0000256" key="10">
    <source>
        <dbReference type="SAM" id="Phobius"/>
    </source>
</evidence>
<keyword evidence="8 10" id="KW-0472">Membrane</keyword>
<feature type="transmembrane region" description="Helical" evidence="10">
    <location>
        <begin position="234"/>
        <end position="258"/>
    </location>
</feature>
<dbReference type="EMBL" id="QMEB01000086">
    <property type="protein sequence ID" value="NMG20296.1"/>
    <property type="molecule type" value="Genomic_DNA"/>
</dbReference>
<feature type="transmembrane region" description="Helical" evidence="10">
    <location>
        <begin position="397"/>
        <end position="417"/>
    </location>
</feature>
<evidence type="ECO:0000256" key="1">
    <source>
        <dbReference type="ARBA" id="ARBA00004651"/>
    </source>
</evidence>